<sequence>MAGLLRAAASAVRSGLAGSGSGSAARAAAQQQQRRAAHELHAHNNKHVESWLSRREDMEMEFKWDKATTRAVLLGAFIVPIATYNALCYMAHQDDDYAERPRRNFLWNHGERGPGA</sequence>
<reference evidence="2 3" key="1">
    <citation type="journal article" date="2018" name="Sci. Rep.">
        <title>Raphidocelis subcapitata (=Pseudokirchneriella subcapitata) provides an insight into genome evolution and environmental adaptations in the Sphaeropleales.</title>
        <authorList>
            <person name="Suzuki S."/>
            <person name="Yamaguchi H."/>
            <person name="Nakajima N."/>
            <person name="Kawachi M."/>
        </authorList>
    </citation>
    <scope>NUCLEOTIDE SEQUENCE [LARGE SCALE GENOMIC DNA]</scope>
    <source>
        <strain evidence="2 3">NIES-35</strain>
    </source>
</reference>
<dbReference type="FunCoup" id="A0A2V0PJF3">
    <property type="interactions" value="145"/>
</dbReference>
<keyword evidence="3" id="KW-1185">Reference proteome</keyword>
<gene>
    <name evidence="2" type="ORF">Rsub_10036</name>
</gene>
<dbReference type="EMBL" id="BDRX01000094">
    <property type="protein sequence ID" value="GBF97175.1"/>
    <property type="molecule type" value="Genomic_DNA"/>
</dbReference>
<organism evidence="2 3">
    <name type="scientific">Raphidocelis subcapitata</name>
    <dbReference type="NCBI Taxonomy" id="307507"/>
    <lineage>
        <taxon>Eukaryota</taxon>
        <taxon>Viridiplantae</taxon>
        <taxon>Chlorophyta</taxon>
        <taxon>core chlorophytes</taxon>
        <taxon>Chlorophyceae</taxon>
        <taxon>CS clade</taxon>
        <taxon>Sphaeropleales</taxon>
        <taxon>Selenastraceae</taxon>
        <taxon>Raphidocelis</taxon>
    </lineage>
</organism>
<dbReference type="InParanoid" id="A0A2V0PJF3"/>
<comment type="caution">
    <text evidence="2">The sequence shown here is derived from an EMBL/GenBank/DDBJ whole genome shotgun (WGS) entry which is preliminary data.</text>
</comment>
<evidence type="ECO:0000313" key="2">
    <source>
        <dbReference type="EMBL" id="GBF97175.1"/>
    </source>
</evidence>
<accession>A0A2V0PJF3</accession>
<name>A0A2V0PJF3_9CHLO</name>
<dbReference type="Proteomes" id="UP000247498">
    <property type="component" value="Unassembled WGS sequence"/>
</dbReference>
<dbReference type="OrthoDB" id="504268at2759"/>
<proteinExistence type="predicted"/>
<protein>
    <recommendedName>
        <fullName evidence="4">NADH dehydrogenase [ubiquinone] 1 beta subcomplex subunit 4</fullName>
    </recommendedName>
</protein>
<feature type="compositionally biased region" description="Basic and acidic residues" evidence="1">
    <location>
        <begin position="36"/>
        <end position="45"/>
    </location>
</feature>
<evidence type="ECO:0008006" key="4">
    <source>
        <dbReference type="Google" id="ProtNLM"/>
    </source>
</evidence>
<evidence type="ECO:0000256" key="1">
    <source>
        <dbReference type="SAM" id="MobiDB-lite"/>
    </source>
</evidence>
<feature type="compositionally biased region" description="Low complexity" evidence="1">
    <location>
        <begin position="15"/>
        <end position="34"/>
    </location>
</feature>
<feature type="region of interest" description="Disordered" evidence="1">
    <location>
        <begin position="15"/>
        <end position="45"/>
    </location>
</feature>
<dbReference type="STRING" id="307507.A0A2V0PJF3"/>
<evidence type="ECO:0000313" key="3">
    <source>
        <dbReference type="Proteomes" id="UP000247498"/>
    </source>
</evidence>
<dbReference type="AlphaFoldDB" id="A0A2V0PJF3"/>